<dbReference type="eggNOG" id="COG4942">
    <property type="taxonomic scope" value="Bacteria"/>
</dbReference>
<accession>W7YGQ6</accession>
<feature type="coiled-coil region" evidence="2">
    <location>
        <begin position="191"/>
        <end position="225"/>
    </location>
</feature>
<evidence type="ECO:0000256" key="1">
    <source>
        <dbReference type="ARBA" id="ARBA00022729"/>
    </source>
</evidence>
<dbReference type="PANTHER" id="PTHR21666">
    <property type="entry name" value="PEPTIDASE-RELATED"/>
    <property type="match status" value="1"/>
</dbReference>
<feature type="coiled-coil region" evidence="2">
    <location>
        <begin position="31"/>
        <end position="58"/>
    </location>
</feature>
<dbReference type="Gene3D" id="6.10.250.3150">
    <property type="match status" value="1"/>
</dbReference>
<protein>
    <recommendedName>
        <fullName evidence="3">M23ase beta-sheet core domain-containing protein</fullName>
    </recommendedName>
</protein>
<dbReference type="Gene3D" id="2.70.70.10">
    <property type="entry name" value="Glucose Permease (Domain IIA)"/>
    <property type="match status" value="1"/>
</dbReference>
<organism evidence="4 5">
    <name type="scientific">Saccharicrinis fermentans DSM 9555 = JCM 21142</name>
    <dbReference type="NCBI Taxonomy" id="869213"/>
    <lineage>
        <taxon>Bacteria</taxon>
        <taxon>Pseudomonadati</taxon>
        <taxon>Bacteroidota</taxon>
        <taxon>Bacteroidia</taxon>
        <taxon>Marinilabiliales</taxon>
        <taxon>Marinilabiliaceae</taxon>
        <taxon>Saccharicrinis</taxon>
    </lineage>
</organism>
<dbReference type="STRING" id="869213.GCA_000517085_03592"/>
<sequence>MVVAFILKFLRVIPLKLCSVAILICLVLTGISAQSTDVESLKKQREQYERDISNAKKLLKTKGNTRIAYLNDLKLINAQISAQKLVIASYKKEMEAITEQININKELTASLEEEISFLRDGYKNLILSAHKQMGSNYNEFMLVFSAKSFSEAYRRFHLMKQYASYRKKQGLVLIDTKLRHDSIVRENEIILESKQKRYLALLNEIESLKRSVSQKQKYIADLKKDEKWLRREILKKESATKKLQASIEKLIRESSSEVGYSFSNFHSAKGKLNWPVENGIVTSSFGEHNHAVLKGVKIKNNGIDITASKENRVKCVYEGTVSRVIAIPGYNKAVIVRHGKYLTVYANLAKVDVKNDQVVKSNQSIGQIFADNEDKNGILHFEIWEESKKINPLEWLQK</sequence>
<evidence type="ECO:0000259" key="3">
    <source>
        <dbReference type="Pfam" id="PF01551"/>
    </source>
</evidence>
<comment type="caution">
    <text evidence="4">The sequence shown here is derived from an EMBL/GenBank/DDBJ whole genome shotgun (WGS) entry which is preliminary data.</text>
</comment>
<dbReference type="InterPro" id="IPR016047">
    <property type="entry name" value="M23ase_b-sheet_dom"/>
</dbReference>
<evidence type="ECO:0000256" key="2">
    <source>
        <dbReference type="SAM" id="Coils"/>
    </source>
</evidence>
<dbReference type="Proteomes" id="UP000019402">
    <property type="component" value="Unassembled WGS sequence"/>
</dbReference>
<proteinExistence type="predicted"/>
<keyword evidence="1" id="KW-0732">Signal</keyword>
<keyword evidence="2" id="KW-0175">Coiled coil</keyword>
<dbReference type="InterPro" id="IPR011055">
    <property type="entry name" value="Dup_hybrid_motif"/>
</dbReference>
<dbReference type="CDD" id="cd12797">
    <property type="entry name" value="M23_peptidase"/>
    <property type="match status" value="1"/>
</dbReference>
<evidence type="ECO:0000313" key="4">
    <source>
        <dbReference type="EMBL" id="GAF01794.1"/>
    </source>
</evidence>
<dbReference type="Pfam" id="PF01551">
    <property type="entry name" value="Peptidase_M23"/>
    <property type="match status" value="1"/>
</dbReference>
<dbReference type="SUPFAM" id="SSF51261">
    <property type="entry name" value="Duplicated hybrid motif"/>
    <property type="match status" value="1"/>
</dbReference>
<dbReference type="AlphaFoldDB" id="W7YGQ6"/>
<evidence type="ECO:0000313" key="5">
    <source>
        <dbReference type="Proteomes" id="UP000019402"/>
    </source>
</evidence>
<dbReference type="EMBL" id="BAMD01000003">
    <property type="protein sequence ID" value="GAF01794.1"/>
    <property type="molecule type" value="Genomic_DNA"/>
</dbReference>
<dbReference type="PANTHER" id="PTHR21666:SF289">
    <property type="entry name" value="L-ALA--D-GLU ENDOPEPTIDASE"/>
    <property type="match status" value="1"/>
</dbReference>
<reference evidence="4 5" key="1">
    <citation type="journal article" date="2014" name="Genome Announc.">
        <title>Draft Genome Sequence of Cytophaga fermentans JCM 21142T, a Facultative Anaerobe Isolated from Marine Mud.</title>
        <authorList>
            <person name="Starns D."/>
            <person name="Oshima K."/>
            <person name="Suda W."/>
            <person name="Iino T."/>
            <person name="Yuki M."/>
            <person name="Inoue J."/>
            <person name="Kitamura K."/>
            <person name="Iida T."/>
            <person name="Darby A."/>
            <person name="Hattori M."/>
            <person name="Ohkuma M."/>
        </authorList>
    </citation>
    <scope>NUCLEOTIDE SEQUENCE [LARGE SCALE GENOMIC DNA]</scope>
    <source>
        <strain evidence="4 5">JCM 21142</strain>
    </source>
</reference>
<gene>
    <name evidence="4" type="ORF">JCM21142_411</name>
</gene>
<name>W7YGQ6_9BACT</name>
<dbReference type="InterPro" id="IPR050570">
    <property type="entry name" value="Cell_wall_metabolism_enzyme"/>
</dbReference>
<feature type="domain" description="M23ase beta-sheet core" evidence="3">
    <location>
        <begin position="300"/>
        <end position="392"/>
    </location>
</feature>
<dbReference type="GO" id="GO:0004222">
    <property type="term" value="F:metalloendopeptidase activity"/>
    <property type="evidence" value="ECO:0007669"/>
    <property type="project" value="TreeGrafter"/>
</dbReference>
<keyword evidence="5" id="KW-1185">Reference proteome</keyword>